<dbReference type="Pfam" id="PF02737">
    <property type="entry name" value="3HCDH_N"/>
    <property type="match status" value="1"/>
</dbReference>
<evidence type="ECO:0000256" key="1">
    <source>
        <dbReference type="ARBA" id="ARBA00005005"/>
    </source>
</evidence>
<dbReference type="Gene3D" id="1.10.1040.50">
    <property type="match status" value="1"/>
</dbReference>
<dbReference type="Proteomes" id="UP000282977">
    <property type="component" value="Unassembled WGS sequence"/>
</dbReference>
<dbReference type="GO" id="GO:0006635">
    <property type="term" value="P:fatty acid beta-oxidation"/>
    <property type="evidence" value="ECO:0007669"/>
    <property type="project" value="UniProtKB-UniPathway"/>
</dbReference>
<keyword evidence="2" id="KW-0276">Fatty acid metabolism</keyword>
<evidence type="ECO:0000256" key="5">
    <source>
        <dbReference type="ARBA" id="ARBA00023027"/>
    </source>
</evidence>
<dbReference type="PANTHER" id="PTHR48075:SF7">
    <property type="entry name" value="3-HYDROXYACYL-COA DEHYDROGENASE-RELATED"/>
    <property type="match status" value="1"/>
</dbReference>
<dbReference type="RefSeq" id="WP_127688748.1">
    <property type="nucleotide sequence ID" value="NZ_RZUL01000001.1"/>
</dbReference>
<evidence type="ECO:0000256" key="2">
    <source>
        <dbReference type="ARBA" id="ARBA00022832"/>
    </source>
</evidence>
<evidence type="ECO:0000256" key="6">
    <source>
        <dbReference type="ARBA" id="ARBA00023098"/>
    </source>
</evidence>
<dbReference type="Pfam" id="PF00725">
    <property type="entry name" value="3HCDH"/>
    <property type="match status" value="2"/>
</dbReference>
<evidence type="ECO:0000313" key="10">
    <source>
        <dbReference type="EMBL" id="RVT43212.1"/>
    </source>
</evidence>
<dbReference type="Pfam" id="PF00378">
    <property type="entry name" value="ECH_1"/>
    <property type="match status" value="1"/>
</dbReference>
<dbReference type="InterPro" id="IPR008927">
    <property type="entry name" value="6-PGluconate_DH-like_C_sf"/>
</dbReference>
<comment type="catalytic activity">
    <reaction evidence="7">
        <text>a (3S)-3-hydroxyacyl-CoA + NAD(+) = a 3-oxoacyl-CoA + NADH + H(+)</text>
        <dbReference type="Rhea" id="RHEA:22432"/>
        <dbReference type="ChEBI" id="CHEBI:15378"/>
        <dbReference type="ChEBI" id="CHEBI:57318"/>
        <dbReference type="ChEBI" id="CHEBI:57540"/>
        <dbReference type="ChEBI" id="CHEBI:57945"/>
        <dbReference type="ChEBI" id="CHEBI:90726"/>
        <dbReference type="EC" id="1.1.1.35"/>
    </reaction>
</comment>
<dbReference type="Gene3D" id="3.90.226.10">
    <property type="entry name" value="2-enoyl-CoA Hydratase, Chain A, domain 1"/>
    <property type="match status" value="1"/>
</dbReference>
<keyword evidence="6" id="KW-0443">Lipid metabolism</keyword>
<dbReference type="InterPro" id="IPR006108">
    <property type="entry name" value="3HC_DH_C"/>
</dbReference>
<dbReference type="CDD" id="cd06558">
    <property type="entry name" value="crotonase-like"/>
    <property type="match status" value="1"/>
</dbReference>
<dbReference type="InterPro" id="IPR001753">
    <property type="entry name" value="Enoyl-CoA_hydra/iso"/>
</dbReference>
<dbReference type="Gene3D" id="3.40.50.720">
    <property type="entry name" value="NAD(P)-binding Rossmann-like Domain"/>
    <property type="match status" value="1"/>
</dbReference>
<dbReference type="OrthoDB" id="5389341at2"/>
<proteinExistence type="predicted"/>
<evidence type="ECO:0000256" key="4">
    <source>
        <dbReference type="ARBA" id="ARBA00023002"/>
    </source>
</evidence>
<gene>
    <name evidence="10" type="ORF">ENE74_00795</name>
</gene>
<dbReference type="InterPro" id="IPR006176">
    <property type="entry name" value="3-OHacyl-CoA_DH_NAD-bd"/>
</dbReference>
<dbReference type="UniPathway" id="UPA00659"/>
<evidence type="ECO:0000259" key="8">
    <source>
        <dbReference type="Pfam" id="PF00725"/>
    </source>
</evidence>
<feature type="domain" description="3-hydroxyacyl-CoA dehydrogenase NAD binding" evidence="9">
    <location>
        <begin position="6"/>
        <end position="189"/>
    </location>
</feature>
<dbReference type="InterPro" id="IPR036291">
    <property type="entry name" value="NAD(P)-bd_dom_sf"/>
</dbReference>
<reference evidence="10 11" key="1">
    <citation type="submission" date="2019-01" db="EMBL/GenBank/DDBJ databases">
        <authorList>
            <person name="Chen W.-M."/>
        </authorList>
    </citation>
    <scope>NUCLEOTIDE SEQUENCE [LARGE SCALE GENOMIC DNA]</scope>
    <source>
        <strain evidence="10 11">TLA-22</strain>
    </source>
</reference>
<dbReference type="InterPro" id="IPR029045">
    <property type="entry name" value="ClpP/crotonase-like_dom_sf"/>
</dbReference>
<evidence type="ECO:0000256" key="7">
    <source>
        <dbReference type="ARBA" id="ARBA00049556"/>
    </source>
</evidence>
<comment type="caution">
    <text evidence="10">The sequence shown here is derived from an EMBL/GenBank/DDBJ whole genome shotgun (WGS) entry which is preliminary data.</text>
</comment>
<protein>
    <submittedName>
        <fullName evidence="10">3-hydroxyacyl-CoA dehydrogenase/enoyl-CoA hydratase family protein</fullName>
    </submittedName>
</protein>
<keyword evidence="11" id="KW-1185">Reference proteome</keyword>
<keyword evidence="4" id="KW-0560">Oxidoreductase</keyword>
<dbReference type="SUPFAM" id="SSF48179">
    <property type="entry name" value="6-phosphogluconate dehydrogenase C-terminal domain-like"/>
    <property type="match status" value="2"/>
</dbReference>
<dbReference type="GO" id="GO:0070403">
    <property type="term" value="F:NAD+ binding"/>
    <property type="evidence" value="ECO:0007669"/>
    <property type="project" value="InterPro"/>
</dbReference>
<accession>A0A437JC58</accession>
<evidence type="ECO:0000313" key="11">
    <source>
        <dbReference type="Proteomes" id="UP000282977"/>
    </source>
</evidence>
<organism evidence="10 11">
    <name type="scientific">Sphingobium algorifonticola</name>
    <dbReference type="NCBI Taxonomy" id="2008318"/>
    <lineage>
        <taxon>Bacteria</taxon>
        <taxon>Pseudomonadati</taxon>
        <taxon>Pseudomonadota</taxon>
        <taxon>Alphaproteobacteria</taxon>
        <taxon>Sphingomonadales</taxon>
        <taxon>Sphingomonadaceae</taxon>
        <taxon>Sphingobium</taxon>
    </lineage>
</organism>
<dbReference type="SUPFAM" id="SSF52096">
    <property type="entry name" value="ClpP/crotonase"/>
    <property type="match status" value="1"/>
</dbReference>
<dbReference type="GO" id="GO:0003857">
    <property type="term" value="F:(3S)-3-hydroxyacyl-CoA dehydrogenase (NAD+) activity"/>
    <property type="evidence" value="ECO:0007669"/>
    <property type="project" value="UniProtKB-EC"/>
</dbReference>
<evidence type="ECO:0000259" key="9">
    <source>
        <dbReference type="Pfam" id="PF02737"/>
    </source>
</evidence>
<evidence type="ECO:0000256" key="3">
    <source>
        <dbReference type="ARBA" id="ARBA00022963"/>
    </source>
</evidence>
<comment type="pathway">
    <text evidence="1">Lipid metabolism; fatty acid beta-oxidation.</text>
</comment>
<dbReference type="PANTHER" id="PTHR48075">
    <property type="entry name" value="3-HYDROXYACYL-COA DEHYDROGENASE FAMILY PROTEIN"/>
    <property type="match status" value="1"/>
</dbReference>
<dbReference type="EMBL" id="RZUL01000001">
    <property type="protein sequence ID" value="RVT43212.1"/>
    <property type="molecule type" value="Genomic_DNA"/>
</dbReference>
<dbReference type="SUPFAM" id="SSF51735">
    <property type="entry name" value="NAD(P)-binding Rossmann-fold domains"/>
    <property type="match status" value="1"/>
</dbReference>
<keyword evidence="5" id="KW-0520">NAD</keyword>
<name>A0A437JC58_9SPHN</name>
<keyword evidence="3" id="KW-0442">Lipid degradation</keyword>
<feature type="domain" description="3-hydroxyacyl-CoA dehydrogenase C-terminal" evidence="8">
    <location>
        <begin position="341"/>
        <end position="388"/>
    </location>
</feature>
<dbReference type="AlphaFoldDB" id="A0A437JC58"/>
<feature type="domain" description="3-hydroxyacyl-CoA dehydrogenase C-terminal" evidence="8">
    <location>
        <begin position="192"/>
        <end position="293"/>
    </location>
</feature>
<sequence length="768" mass="82050">MTGINKVCVIGAGTMGAGIAAQVANAGVPVLLLDRAADNGENRNAIAQAAIASMLKASPSPFMTAASAKMVEAGNIEDDLARIAECDWIVEAVTERIDVKQALYARIDSLHVPGSAISSNTSTIPLARLIEGRSDSFATAFLITHFFNPPRHMRLMELVAGPRTQPAVAARVENFIDRQLGKSVVRAKDSPGFIANRIGAFWLLTAVNAALDLDITIEEADAIGGRPMGIPATGIFGLLDLIGIDLLPLLRDSMQALLPPSDPFHAAIRPLPIIETMLAAGTIGKKSKGGFYRINREKGKSREAIDLTTGLYRAAIKPGPVAADLRSLIAGRDKQGAFAWAVLGQTLAYAASLVPEAADDIVAIDRAMKLGYNWKYGPFELIDRIGPASFTARLHAEGAHVPAFLAAAGDRRFYQGVDDELRHFGIDGTYHTIARPDGMLSLEDVKRTSRPLLQNAAATLWDIGDGIACFEFTSKVNAIDMATLALLDQSITLVAERMKAIVIYSDAANFSAGANLDTAVKAIDAGDWDAIEHLLGEGQRVFKAMKYAPFPVVGAPAGLALGGACELLLHADAIQAHAETYIGLVECGVGIIPGWGGCGELLHRWTAFGDLPRGPLPVVARAFEIISTATVSKSAAHARELRFLAPSDGITMNRDRLLFDAKAKAIALVENYAAPLPPTFRLPGPSGHCALTMAAEGFHRRGMATDYDLVVSDALSQVITGGEKDIMDVISETDMLALERRSFMQRVRDPRTRMRIAAMLETGKPVRN</sequence>